<dbReference type="RefSeq" id="WP_092081529.1">
    <property type="nucleotide sequence ID" value="NZ_FMZW01000006.1"/>
</dbReference>
<dbReference type="Gene3D" id="1.10.540.10">
    <property type="entry name" value="Acyl-CoA dehydrogenase/oxidase, N-terminal domain"/>
    <property type="match status" value="1"/>
</dbReference>
<dbReference type="EMBL" id="FMZW01000006">
    <property type="protein sequence ID" value="SDC95811.1"/>
    <property type="molecule type" value="Genomic_DNA"/>
</dbReference>
<dbReference type="GO" id="GO:0050660">
    <property type="term" value="F:flavin adenine dinucleotide binding"/>
    <property type="evidence" value="ECO:0007669"/>
    <property type="project" value="InterPro"/>
</dbReference>
<keyword evidence="4 5" id="KW-0274">FAD</keyword>
<evidence type="ECO:0000256" key="5">
    <source>
        <dbReference type="RuleBase" id="RU362125"/>
    </source>
</evidence>
<dbReference type="AlphaFoldDB" id="A0A1G6QU40"/>
<dbReference type="Pfam" id="PF02770">
    <property type="entry name" value="Acyl-CoA_dh_M"/>
    <property type="match status" value="1"/>
</dbReference>
<feature type="domain" description="Acyl-CoA oxidase/dehydrogenase middle" evidence="7">
    <location>
        <begin position="134"/>
        <end position="232"/>
    </location>
</feature>
<keyword evidence="5" id="KW-0560">Oxidoreductase</keyword>
<evidence type="ECO:0000313" key="9">
    <source>
        <dbReference type="EMBL" id="SDC95811.1"/>
    </source>
</evidence>
<evidence type="ECO:0000256" key="2">
    <source>
        <dbReference type="ARBA" id="ARBA00009347"/>
    </source>
</evidence>
<dbReference type="PANTHER" id="PTHR43884:SF12">
    <property type="entry name" value="ISOVALERYL-COA DEHYDROGENASE, MITOCHONDRIAL-RELATED"/>
    <property type="match status" value="1"/>
</dbReference>
<dbReference type="InterPro" id="IPR009075">
    <property type="entry name" value="AcylCo_DH/oxidase_C"/>
</dbReference>
<feature type="domain" description="Acyl-CoA dehydrogenase/oxidase C-terminal" evidence="6">
    <location>
        <begin position="245"/>
        <end position="379"/>
    </location>
</feature>
<evidence type="ECO:0000256" key="3">
    <source>
        <dbReference type="ARBA" id="ARBA00022630"/>
    </source>
</evidence>
<dbReference type="InterPro" id="IPR006091">
    <property type="entry name" value="Acyl-CoA_Oxase/DH_mid-dom"/>
</dbReference>
<evidence type="ECO:0000259" key="7">
    <source>
        <dbReference type="Pfam" id="PF02770"/>
    </source>
</evidence>
<dbReference type="InterPro" id="IPR009100">
    <property type="entry name" value="AcylCoA_DH/oxidase_NM_dom_sf"/>
</dbReference>
<dbReference type="InterPro" id="IPR036250">
    <property type="entry name" value="AcylCo_DH-like_C"/>
</dbReference>
<comment type="similarity">
    <text evidence="2 5">Belongs to the acyl-CoA dehydrogenase family.</text>
</comment>
<protein>
    <submittedName>
        <fullName evidence="9">Acyl-CoA dehydrogenase</fullName>
    </submittedName>
</protein>
<dbReference type="InterPro" id="IPR013786">
    <property type="entry name" value="AcylCoA_DH/ox_N"/>
</dbReference>
<organism evidence="9 10">
    <name type="scientific">Bradyrhizobium brasilense</name>
    <dbReference type="NCBI Taxonomy" id="1419277"/>
    <lineage>
        <taxon>Bacteria</taxon>
        <taxon>Pseudomonadati</taxon>
        <taxon>Pseudomonadota</taxon>
        <taxon>Alphaproteobacteria</taxon>
        <taxon>Hyphomicrobiales</taxon>
        <taxon>Nitrobacteraceae</taxon>
        <taxon>Bradyrhizobium</taxon>
    </lineage>
</organism>
<dbReference type="InterPro" id="IPR037069">
    <property type="entry name" value="AcylCoA_DH/ox_N_sf"/>
</dbReference>
<feature type="domain" description="Acyl-CoA dehydrogenase/oxidase N-terminal" evidence="8">
    <location>
        <begin position="21"/>
        <end position="128"/>
    </location>
</feature>
<evidence type="ECO:0000256" key="1">
    <source>
        <dbReference type="ARBA" id="ARBA00001974"/>
    </source>
</evidence>
<dbReference type="FunFam" id="1.10.540.10:FF:000013">
    <property type="entry name" value="Acyl-CoA dehydrogenase"/>
    <property type="match status" value="1"/>
</dbReference>
<dbReference type="SUPFAM" id="SSF56645">
    <property type="entry name" value="Acyl-CoA dehydrogenase NM domain-like"/>
    <property type="match status" value="1"/>
</dbReference>
<keyword evidence="3 5" id="KW-0285">Flavoprotein</keyword>
<comment type="cofactor">
    <cofactor evidence="1 5">
        <name>FAD</name>
        <dbReference type="ChEBI" id="CHEBI:57692"/>
    </cofactor>
</comment>
<dbReference type="Proteomes" id="UP000199245">
    <property type="component" value="Unassembled WGS sequence"/>
</dbReference>
<gene>
    <name evidence="9" type="ORF">SAMN05216337_1006115</name>
</gene>
<evidence type="ECO:0000256" key="4">
    <source>
        <dbReference type="ARBA" id="ARBA00022827"/>
    </source>
</evidence>
<proteinExistence type="inferred from homology"/>
<dbReference type="Pfam" id="PF00441">
    <property type="entry name" value="Acyl-CoA_dh_1"/>
    <property type="match status" value="1"/>
</dbReference>
<dbReference type="GO" id="GO:0003995">
    <property type="term" value="F:acyl-CoA dehydrogenase activity"/>
    <property type="evidence" value="ECO:0007669"/>
    <property type="project" value="TreeGrafter"/>
</dbReference>
<sequence length="400" mass="43964">MNYHDAAQTADVEVTVALGEDFSDLRNTVRQICKGFPGEYWRKLDDQSAYPTEFVAALTEAGFLGALIPEEYGGSGLPLRAAAVILEEINANGCSASPAHAQMYIMGTLLRHGNETQKRTYLPEIAAGRLRLQAFGVTEPNTGSDTTQLKTRAERQGDVYVVNGQKVWTSRALHSDLMLLLARTSPVDQVKRRTDGLSVFLVDLREAKGNGVEIRPIKAMVNHNTTEVFIENLKVPVANLIGEEGKGFRYILDGMNAERILVASECVGDGRWLLGKGVAYANERRVFGRSIGQNQGIQFPLARAYAELEAADMMCRRAAALFQAGQPCGADANIAKLLASEATWKAADTTFQTHGGFAFAQEYDVERKWREVRLYQTAPISTNMVLAYVAQHVLGLPRSY</sequence>
<dbReference type="FunFam" id="2.40.110.10:FF:000014">
    <property type="entry name" value="Probable acyl-CoA dehydrogenase"/>
    <property type="match status" value="1"/>
</dbReference>
<evidence type="ECO:0000313" key="10">
    <source>
        <dbReference type="Proteomes" id="UP000199245"/>
    </source>
</evidence>
<dbReference type="Gene3D" id="1.20.140.10">
    <property type="entry name" value="Butyryl-CoA Dehydrogenase, subunit A, domain 3"/>
    <property type="match status" value="1"/>
</dbReference>
<dbReference type="SUPFAM" id="SSF47203">
    <property type="entry name" value="Acyl-CoA dehydrogenase C-terminal domain-like"/>
    <property type="match status" value="1"/>
</dbReference>
<evidence type="ECO:0000259" key="8">
    <source>
        <dbReference type="Pfam" id="PF02771"/>
    </source>
</evidence>
<evidence type="ECO:0000259" key="6">
    <source>
        <dbReference type="Pfam" id="PF00441"/>
    </source>
</evidence>
<reference evidence="9 10" key="1">
    <citation type="submission" date="2016-10" db="EMBL/GenBank/DDBJ databases">
        <authorList>
            <person name="de Groot N.N."/>
        </authorList>
    </citation>
    <scope>NUCLEOTIDE SEQUENCE [LARGE SCALE GENOMIC DNA]</scope>
    <source>
        <strain evidence="9 10">R5</strain>
    </source>
</reference>
<dbReference type="Gene3D" id="2.40.110.10">
    <property type="entry name" value="Butyryl-CoA Dehydrogenase, subunit A, domain 2"/>
    <property type="match status" value="1"/>
</dbReference>
<dbReference type="Pfam" id="PF02771">
    <property type="entry name" value="Acyl-CoA_dh_N"/>
    <property type="match status" value="1"/>
</dbReference>
<dbReference type="PANTHER" id="PTHR43884">
    <property type="entry name" value="ACYL-COA DEHYDROGENASE"/>
    <property type="match status" value="1"/>
</dbReference>
<dbReference type="FunFam" id="1.20.140.10:FF:000012">
    <property type="entry name" value="Acyl-CoA dehydrogenase fadE12"/>
    <property type="match status" value="1"/>
</dbReference>
<name>A0A1G6QU40_9BRAD</name>
<accession>A0A1G6QU40</accession>
<dbReference type="PIRSF" id="PIRSF016578">
    <property type="entry name" value="HsaA"/>
    <property type="match status" value="1"/>
</dbReference>
<dbReference type="InterPro" id="IPR046373">
    <property type="entry name" value="Acyl-CoA_Oxase/DH_mid-dom_sf"/>
</dbReference>